<name>A0A094INB3_9GAMM</name>
<accession>A0A094INB3</accession>
<dbReference type="OrthoDB" id="2725893at2"/>
<dbReference type="Proteomes" id="UP000053718">
    <property type="component" value="Unassembled WGS sequence"/>
</dbReference>
<dbReference type="EMBL" id="JPIN01000005">
    <property type="protein sequence ID" value="KFZ29180.1"/>
    <property type="molecule type" value="Genomic_DNA"/>
</dbReference>
<feature type="transmembrane region" description="Helical" evidence="1">
    <location>
        <begin position="362"/>
        <end position="380"/>
    </location>
</feature>
<dbReference type="RefSeq" id="WP_034731677.1">
    <property type="nucleotide sequence ID" value="NZ_JPIN01000005.1"/>
</dbReference>
<comment type="caution">
    <text evidence="2">The sequence shown here is derived from an EMBL/GenBank/DDBJ whole genome shotgun (WGS) entry which is preliminary data.</text>
</comment>
<keyword evidence="1" id="KW-0472">Membrane</keyword>
<feature type="transmembrane region" description="Helical" evidence="1">
    <location>
        <begin position="330"/>
        <end position="350"/>
    </location>
</feature>
<feature type="transmembrane region" description="Helical" evidence="1">
    <location>
        <begin position="103"/>
        <end position="128"/>
    </location>
</feature>
<feature type="transmembrane region" description="Helical" evidence="1">
    <location>
        <begin position="209"/>
        <end position="228"/>
    </location>
</feature>
<evidence type="ECO:0000313" key="3">
    <source>
        <dbReference type="Proteomes" id="UP000053718"/>
    </source>
</evidence>
<evidence type="ECO:0000313" key="2">
    <source>
        <dbReference type="EMBL" id="KFZ29180.1"/>
    </source>
</evidence>
<gene>
    <name evidence="2" type="ORF">IDAT_05770</name>
</gene>
<keyword evidence="1" id="KW-1133">Transmembrane helix</keyword>
<sequence length="415" mass="46467">MLEGIFAVSVIVCALLIARRQNRMIGAFIVLFAAYYYIGWLFANNMTPWQLNYYSLAVSALLVGVLMANLLVHYRRSLAPQSKPNDKAFAAELQATLKQPANFYLKLIVLSLYAIGVLAYVALIALYGVPVLNIGDRSAVPGYFTYIIGVIWVLYPYLYVTLERRHVLPATALTFFILLTMGYRTPLVITILCFIFLNLKYQRFVISRRMKILGVLLLFAVASLYPLIRFQEDPQALITLLGNLDLPPELFLLAPFILVFAEGSSVILGIHQMLPSIGPQYGAFTLSGFATVLPGEQIHSRTLLSYWLGRTNWQESSTTSSLLGQFLIEFGYWGSIVCCLLLGFFMALGSQRYFESTDRMKDLPFVLVFGLLTIGIHTGVLDPLVVYALILYCLVLVADRLGGPLAQFVKARYRA</sequence>
<evidence type="ECO:0008006" key="4">
    <source>
        <dbReference type="Google" id="ProtNLM"/>
    </source>
</evidence>
<feature type="transmembrane region" description="Helical" evidence="1">
    <location>
        <begin position="24"/>
        <end position="42"/>
    </location>
</feature>
<feature type="transmembrane region" description="Helical" evidence="1">
    <location>
        <begin position="140"/>
        <end position="160"/>
    </location>
</feature>
<protein>
    <recommendedName>
        <fullName evidence="4">Oligosaccharide repeat unit polymerase</fullName>
    </recommendedName>
</protein>
<organism evidence="2 3">
    <name type="scientific">Pseudidiomarina atlantica</name>
    <dbReference type="NCBI Taxonomy" id="1517416"/>
    <lineage>
        <taxon>Bacteria</taxon>
        <taxon>Pseudomonadati</taxon>
        <taxon>Pseudomonadota</taxon>
        <taxon>Gammaproteobacteria</taxon>
        <taxon>Alteromonadales</taxon>
        <taxon>Idiomarinaceae</taxon>
        <taxon>Pseudidiomarina</taxon>
    </lineage>
</organism>
<keyword evidence="3" id="KW-1185">Reference proteome</keyword>
<reference evidence="2 3" key="1">
    <citation type="submission" date="2014-06" db="EMBL/GenBank/DDBJ databases">
        <title>Draft genome sequence of Idiomarina sp. MCCC 1A10513.</title>
        <authorList>
            <person name="Du J."/>
            <person name="Lai Q."/>
            <person name="Shao Z."/>
        </authorList>
    </citation>
    <scope>NUCLEOTIDE SEQUENCE [LARGE SCALE GENOMIC DNA]</scope>
    <source>
        <strain evidence="2 3">MCCC 1A10513</strain>
    </source>
</reference>
<feature type="transmembrane region" description="Helical" evidence="1">
    <location>
        <begin position="172"/>
        <end position="197"/>
    </location>
</feature>
<feature type="transmembrane region" description="Helical" evidence="1">
    <location>
        <begin position="54"/>
        <end position="74"/>
    </location>
</feature>
<dbReference type="NCBIfam" id="TIGR04370">
    <property type="entry name" value="glyco_rpt_poly"/>
    <property type="match status" value="1"/>
</dbReference>
<feature type="transmembrane region" description="Helical" evidence="1">
    <location>
        <begin position="386"/>
        <end position="409"/>
    </location>
</feature>
<dbReference type="InterPro" id="IPR002760">
    <property type="entry name" value="O_anti_polymase"/>
</dbReference>
<dbReference type="AlphaFoldDB" id="A0A094INB3"/>
<dbReference type="Pfam" id="PF01901">
    <property type="entry name" value="O_anti_polymase"/>
    <property type="match status" value="1"/>
</dbReference>
<evidence type="ECO:0000256" key="1">
    <source>
        <dbReference type="SAM" id="Phobius"/>
    </source>
</evidence>
<keyword evidence="1" id="KW-0812">Transmembrane</keyword>
<feature type="transmembrane region" description="Helical" evidence="1">
    <location>
        <begin position="249"/>
        <end position="270"/>
    </location>
</feature>
<proteinExistence type="predicted"/>